<dbReference type="EMBL" id="JAQQPM010000002">
    <property type="protein sequence ID" value="KAK2068903.1"/>
    <property type="molecule type" value="Genomic_DNA"/>
</dbReference>
<reference evidence="1" key="1">
    <citation type="journal article" date="2023" name="Mol. Plant Microbe Interact.">
        <title>Elucidating the Obligate Nature and Biological Capacity of an Invasive Fungal Corn Pathogen.</title>
        <authorList>
            <person name="MacCready J.S."/>
            <person name="Roggenkamp E.M."/>
            <person name="Gdanetz K."/>
            <person name="Chilvers M.I."/>
        </authorList>
    </citation>
    <scope>NUCLEOTIDE SEQUENCE</scope>
    <source>
        <strain evidence="1">PM02</strain>
    </source>
</reference>
<protein>
    <submittedName>
        <fullName evidence="1">Uncharacterized protein</fullName>
    </submittedName>
</protein>
<proteinExistence type="predicted"/>
<name>A0AAD9I0E0_9PEZI</name>
<accession>A0AAD9I0E0</accession>
<dbReference type="Proteomes" id="UP001217918">
    <property type="component" value="Unassembled WGS sequence"/>
</dbReference>
<dbReference type="AlphaFoldDB" id="A0AAD9I0E0"/>
<evidence type="ECO:0000313" key="1">
    <source>
        <dbReference type="EMBL" id="KAK2068903.1"/>
    </source>
</evidence>
<organism evidence="1 2">
    <name type="scientific">Phyllachora maydis</name>
    <dbReference type="NCBI Taxonomy" id="1825666"/>
    <lineage>
        <taxon>Eukaryota</taxon>
        <taxon>Fungi</taxon>
        <taxon>Dikarya</taxon>
        <taxon>Ascomycota</taxon>
        <taxon>Pezizomycotina</taxon>
        <taxon>Sordariomycetes</taxon>
        <taxon>Sordariomycetidae</taxon>
        <taxon>Phyllachorales</taxon>
        <taxon>Phyllachoraceae</taxon>
        <taxon>Phyllachora</taxon>
    </lineage>
</organism>
<keyword evidence="2" id="KW-1185">Reference proteome</keyword>
<evidence type="ECO:0000313" key="2">
    <source>
        <dbReference type="Proteomes" id="UP001217918"/>
    </source>
</evidence>
<comment type="caution">
    <text evidence="1">The sequence shown here is derived from an EMBL/GenBank/DDBJ whole genome shotgun (WGS) entry which is preliminary data.</text>
</comment>
<sequence>MFDCVDAGLRSRLRQYYRSELTPGVCAYRLVQGVLASSDVFVGVPRGFRPPDFCLGRLEPLHPPLRSLVLCAMCLASLRDHGVVWAQARSVVEEDEADQGESAAVERAKGFRLVVTEPEVDSGSSSFATLVDPSPFFQ</sequence>
<gene>
    <name evidence="1" type="ORF">P8C59_003518</name>
</gene>